<evidence type="ECO:0000313" key="2">
    <source>
        <dbReference type="EMBL" id="KAG1361804.1"/>
    </source>
</evidence>
<dbReference type="Proteomes" id="UP000797356">
    <property type="component" value="Chromosome 10"/>
</dbReference>
<reference evidence="2" key="2">
    <citation type="submission" date="2019-07" db="EMBL/GenBank/DDBJ databases">
        <authorList>
            <person name="Yang Y."/>
            <person name="Bocs S."/>
            <person name="Baudouin L."/>
        </authorList>
    </citation>
    <scope>NUCLEOTIDE SEQUENCE</scope>
    <source>
        <tissue evidence="2">Spear leaf of Hainan Tall coconut</tissue>
    </source>
</reference>
<dbReference type="AlphaFoldDB" id="A0A8K0ILG1"/>
<name>A0A8K0ILG1_COCNU</name>
<sequence>MCCPPSFWAVLTGSWPVLADFEMNAASAHMPPSRLPSRLQSLPKELVPG</sequence>
<reference evidence="2" key="1">
    <citation type="journal article" date="2017" name="Gigascience">
        <title>The genome draft of coconut (Cocos nucifera).</title>
        <authorList>
            <person name="Xiao Y."/>
            <person name="Xu P."/>
            <person name="Fan H."/>
            <person name="Baudouin L."/>
            <person name="Xia W."/>
            <person name="Bocs S."/>
            <person name="Xu J."/>
            <person name="Li Q."/>
            <person name="Guo A."/>
            <person name="Zhou L."/>
            <person name="Li J."/>
            <person name="Wu Y."/>
            <person name="Ma Z."/>
            <person name="Armero A."/>
            <person name="Issali A.E."/>
            <person name="Liu N."/>
            <person name="Peng M."/>
            <person name="Yang Y."/>
        </authorList>
    </citation>
    <scope>NUCLEOTIDE SEQUENCE</scope>
    <source>
        <tissue evidence="2">Spear leaf of Hainan Tall coconut</tissue>
    </source>
</reference>
<protein>
    <submittedName>
        <fullName evidence="2">Uncharacterized protein</fullName>
    </submittedName>
</protein>
<gene>
    <name evidence="2" type="ORF">COCNU_10G000230</name>
</gene>
<proteinExistence type="predicted"/>
<keyword evidence="3" id="KW-1185">Reference proteome</keyword>
<organism evidence="2 3">
    <name type="scientific">Cocos nucifera</name>
    <name type="common">Coconut palm</name>
    <dbReference type="NCBI Taxonomy" id="13894"/>
    <lineage>
        <taxon>Eukaryota</taxon>
        <taxon>Viridiplantae</taxon>
        <taxon>Streptophyta</taxon>
        <taxon>Embryophyta</taxon>
        <taxon>Tracheophyta</taxon>
        <taxon>Spermatophyta</taxon>
        <taxon>Magnoliopsida</taxon>
        <taxon>Liliopsida</taxon>
        <taxon>Arecaceae</taxon>
        <taxon>Arecoideae</taxon>
        <taxon>Cocoseae</taxon>
        <taxon>Attaleinae</taxon>
        <taxon>Cocos</taxon>
    </lineage>
</organism>
<dbReference type="EMBL" id="CM017881">
    <property type="protein sequence ID" value="KAG1361804.1"/>
    <property type="molecule type" value="Genomic_DNA"/>
</dbReference>
<feature type="region of interest" description="Disordered" evidence="1">
    <location>
        <begin position="28"/>
        <end position="49"/>
    </location>
</feature>
<accession>A0A8K0ILG1</accession>
<comment type="caution">
    <text evidence="2">The sequence shown here is derived from an EMBL/GenBank/DDBJ whole genome shotgun (WGS) entry which is preliminary data.</text>
</comment>
<evidence type="ECO:0000256" key="1">
    <source>
        <dbReference type="SAM" id="MobiDB-lite"/>
    </source>
</evidence>
<evidence type="ECO:0000313" key="3">
    <source>
        <dbReference type="Proteomes" id="UP000797356"/>
    </source>
</evidence>